<dbReference type="CDD" id="cd20305">
    <property type="entry name" value="cupin_OxDC_C"/>
    <property type="match status" value="1"/>
</dbReference>
<feature type="binding site" evidence="3">
    <location>
        <position position="260"/>
    </location>
    <ligand>
        <name>Mn(2+)</name>
        <dbReference type="ChEBI" id="CHEBI:29035"/>
        <label>2</label>
    </ligand>
</feature>
<dbReference type="Pfam" id="PF00190">
    <property type="entry name" value="Cupin_1"/>
    <property type="match status" value="2"/>
</dbReference>
<dbReference type="Proteomes" id="UP001172673">
    <property type="component" value="Unassembled WGS sequence"/>
</dbReference>
<dbReference type="PANTHER" id="PTHR35848">
    <property type="entry name" value="OXALATE-BINDING PROTEIN"/>
    <property type="match status" value="1"/>
</dbReference>
<dbReference type="SMART" id="SM00835">
    <property type="entry name" value="Cupin_1"/>
    <property type="match status" value="2"/>
</dbReference>
<dbReference type="GO" id="GO:0033609">
    <property type="term" value="P:oxalate metabolic process"/>
    <property type="evidence" value="ECO:0007669"/>
    <property type="project" value="InterPro"/>
</dbReference>
<dbReference type="AlphaFoldDB" id="A0AA39CJB8"/>
<feature type="binding site" evidence="3">
    <location>
        <position position="81"/>
    </location>
    <ligand>
        <name>Mn(2+)</name>
        <dbReference type="ChEBI" id="CHEBI:29035"/>
        <label>1</label>
    </ligand>
</feature>
<feature type="binding site" evidence="3">
    <location>
        <position position="124"/>
    </location>
    <ligand>
        <name>Mn(2+)</name>
        <dbReference type="ChEBI" id="CHEBI:29035"/>
        <label>1</label>
    </ligand>
</feature>
<dbReference type="EMBL" id="JAPDRK010000007">
    <property type="protein sequence ID" value="KAJ9610382.1"/>
    <property type="molecule type" value="Genomic_DNA"/>
</dbReference>
<feature type="binding site" evidence="3">
    <location>
        <position position="258"/>
    </location>
    <ligand>
        <name>Mn(2+)</name>
        <dbReference type="ChEBI" id="CHEBI:29035"/>
        <label>2</label>
    </ligand>
</feature>
<evidence type="ECO:0000313" key="6">
    <source>
        <dbReference type="EMBL" id="KAJ9610382.1"/>
    </source>
</evidence>
<dbReference type="InterPro" id="IPR014710">
    <property type="entry name" value="RmlC-like_jellyroll"/>
</dbReference>
<feature type="binding site" evidence="3">
    <location>
        <position position="304"/>
    </location>
    <ligand>
        <name>Mn(2+)</name>
        <dbReference type="ChEBI" id="CHEBI:29035"/>
        <label>2</label>
    </ligand>
</feature>
<organism evidence="6 7">
    <name type="scientific">Cladophialophora chaetospira</name>
    <dbReference type="NCBI Taxonomy" id="386627"/>
    <lineage>
        <taxon>Eukaryota</taxon>
        <taxon>Fungi</taxon>
        <taxon>Dikarya</taxon>
        <taxon>Ascomycota</taxon>
        <taxon>Pezizomycotina</taxon>
        <taxon>Eurotiomycetes</taxon>
        <taxon>Chaetothyriomycetidae</taxon>
        <taxon>Chaetothyriales</taxon>
        <taxon>Herpotrichiellaceae</taxon>
        <taxon>Cladophialophora</taxon>
    </lineage>
</organism>
<feature type="region of interest" description="Disordered" evidence="4">
    <location>
        <begin position="1"/>
        <end position="28"/>
    </location>
</feature>
<dbReference type="SUPFAM" id="SSF51182">
    <property type="entry name" value="RmlC-like cupins"/>
    <property type="match status" value="1"/>
</dbReference>
<feature type="domain" description="Cupin type-1" evidence="5">
    <location>
        <begin position="212"/>
        <end position="355"/>
    </location>
</feature>
<proteinExistence type="predicted"/>
<name>A0AA39CJB8_9EURO</name>
<evidence type="ECO:0000313" key="7">
    <source>
        <dbReference type="Proteomes" id="UP001172673"/>
    </source>
</evidence>
<evidence type="ECO:0000256" key="3">
    <source>
        <dbReference type="PIRSR" id="PIRSR617774-2"/>
    </source>
</evidence>
<dbReference type="InterPro" id="IPR006045">
    <property type="entry name" value="Cupin_1"/>
</dbReference>
<evidence type="ECO:0000256" key="1">
    <source>
        <dbReference type="ARBA" id="ARBA00022723"/>
    </source>
</evidence>
<keyword evidence="1 3" id="KW-0479">Metal-binding</keyword>
<feature type="binding site" evidence="3">
    <location>
        <position position="265"/>
    </location>
    <ligand>
        <name>Mn(2+)</name>
        <dbReference type="ChEBI" id="CHEBI:29035"/>
        <label>2</label>
    </ligand>
</feature>
<feature type="compositionally biased region" description="Polar residues" evidence="4">
    <location>
        <begin position="1"/>
        <end position="12"/>
    </location>
</feature>
<dbReference type="PANTHER" id="PTHR35848:SF9">
    <property type="entry name" value="SLL1358 PROTEIN"/>
    <property type="match status" value="1"/>
</dbReference>
<gene>
    <name evidence="6" type="ORF">H2200_005159</name>
</gene>
<evidence type="ECO:0000259" key="5">
    <source>
        <dbReference type="SMART" id="SM00835"/>
    </source>
</evidence>
<dbReference type="NCBIfam" id="TIGR03404">
    <property type="entry name" value="bicupin_oxalic"/>
    <property type="match status" value="1"/>
</dbReference>
<feature type="binding site" evidence="3">
    <location>
        <position position="79"/>
    </location>
    <ligand>
        <name>Mn(2+)</name>
        <dbReference type="ChEBI" id="CHEBI:29035"/>
        <label>1</label>
    </ligand>
</feature>
<keyword evidence="7" id="KW-1185">Reference proteome</keyword>
<evidence type="ECO:0000256" key="4">
    <source>
        <dbReference type="SAM" id="MobiDB-lite"/>
    </source>
</evidence>
<dbReference type="Gene3D" id="2.60.120.10">
    <property type="entry name" value="Jelly Rolls"/>
    <property type="match status" value="2"/>
</dbReference>
<feature type="domain" description="Cupin type-1" evidence="5">
    <location>
        <begin position="36"/>
        <end position="177"/>
    </location>
</feature>
<reference evidence="6" key="1">
    <citation type="submission" date="2022-10" db="EMBL/GenBank/DDBJ databases">
        <title>Culturing micro-colonial fungi from biological soil crusts in the Mojave desert and describing Neophaeococcomyces mojavensis, and introducing the new genera and species Taxawa tesnikishii.</title>
        <authorList>
            <person name="Kurbessoian T."/>
            <person name="Stajich J.E."/>
        </authorList>
    </citation>
    <scope>NUCLEOTIDE SEQUENCE</scope>
    <source>
        <strain evidence="6">TK_41</strain>
    </source>
</reference>
<evidence type="ECO:0000256" key="2">
    <source>
        <dbReference type="PIRSR" id="PIRSR617774-1"/>
    </source>
</evidence>
<dbReference type="InterPro" id="IPR051610">
    <property type="entry name" value="GPI/OXD"/>
</dbReference>
<dbReference type="InterPro" id="IPR017774">
    <property type="entry name" value="Bicupin_oxalate_deCO2ase/Oxase"/>
</dbReference>
<comment type="caution">
    <text evidence="6">The sequence shown here is derived from an EMBL/GenBank/DDBJ whole genome shotgun (WGS) entry which is preliminary data.</text>
</comment>
<feature type="binding site" evidence="3">
    <location>
        <position position="85"/>
    </location>
    <ligand>
        <name>Mn(2+)</name>
        <dbReference type="ChEBI" id="CHEBI:29035"/>
        <label>1</label>
    </ligand>
</feature>
<protein>
    <recommendedName>
        <fullName evidence="5">Cupin type-1 domain-containing protein</fullName>
    </recommendedName>
</protein>
<dbReference type="GO" id="GO:0046872">
    <property type="term" value="F:metal ion binding"/>
    <property type="evidence" value="ECO:0007669"/>
    <property type="project" value="UniProtKB-KW"/>
</dbReference>
<dbReference type="InterPro" id="IPR011051">
    <property type="entry name" value="RmlC_Cupin_sf"/>
</dbReference>
<feature type="active site" description="Proton donor" evidence="2">
    <location>
        <position position="319"/>
    </location>
</feature>
<comment type="cofactor">
    <cofactor evidence="3">
        <name>Mn(2+)</name>
        <dbReference type="ChEBI" id="CHEBI:29035"/>
    </cofactor>
    <text evidence="3">Binds 2 manganese ions per subunit.</text>
</comment>
<keyword evidence="3" id="KW-0464">Manganese</keyword>
<accession>A0AA39CJB8</accession>
<sequence length="372" mass="40840">MTNTGGTDNQLDILNPDGLGQQSTDAGTVPNLKWPFSLSKTKIFPGGWTRTQDINDLPQSKDIAAAQQHLRKGALRELHWHKVAEWGFVYSGSVLISAVDADGNYDVQQLGFGDIWYFPKGVAHTIQGLDDDNEYLLTFDDGDFNAVGVTFMVDDWLAHTPKSVIAKNFGLNQTVFKNLPTTDPYILNGTVTNQTVTGINAQLSGNSSFVYRTLQHASEPVPGDGGTFYKIDSTNFPISKTIAATYVTLKPGGLRELHWHPNAEEWLYFHKGQGRATVFIGNANARTFDFAPGDTAVFPDNSGHYIENTSPTDDLVWIEIYKSDKVQDISLTQWLALTPADIVANTLKIDLSVAQGLKKEKQLLVAANNSSS</sequence>